<evidence type="ECO:0000313" key="2">
    <source>
        <dbReference type="Proteomes" id="UP001283361"/>
    </source>
</evidence>
<sequence length="142" mass="16664">MSDRRAYQDQSLSWELTFAAESYGSSQSGLFRVIPSTPVSQLRPLKQCSVSYPCFFYDGEECRARRSRTDLIKLMYLKLKYMKRRDNRCWDVNRSQVQRFHASTPKRAVSHRLHLDRLKSHTIISLILTLPSEKRGVKLEHA</sequence>
<protein>
    <submittedName>
        <fullName evidence="1">Uncharacterized protein</fullName>
    </submittedName>
</protein>
<evidence type="ECO:0000313" key="1">
    <source>
        <dbReference type="EMBL" id="KAK3758881.1"/>
    </source>
</evidence>
<comment type="caution">
    <text evidence="1">The sequence shown here is derived from an EMBL/GenBank/DDBJ whole genome shotgun (WGS) entry which is preliminary data.</text>
</comment>
<reference evidence="1" key="1">
    <citation type="journal article" date="2023" name="G3 (Bethesda)">
        <title>A reference genome for the long-term kleptoplast-retaining sea slug Elysia crispata morphotype clarki.</title>
        <authorList>
            <person name="Eastman K.E."/>
            <person name="Pendleton A.L."/>
            <person name="Shaikh M.A."/>
            <person name="Suttiyut T."/>
            <person name="Ogas R."/>
            <person name="Tomko P."/>
            <person name="Gavelis G."/>
            <person name="Widhalm J.R."/>
            <person name="Wisecaver J.H."/>
        </authorList>
    </citation>
    <scope>NUCLEOTIDE SEQUENCE</scope>
    <source>
        <strain evidence="1">ECLA1</strain>
    </source>
</reference>
<name>A0AAE1D688_9GAST</name>
<proteinExistence type="predicted"/>
<gene>
    <name evidence="1" type="ORF">RRG08_035530</name>
</gene>
<dbReference type="EMBL" id="JAWDGP010005191">
    <property type="protein sequence ID" value="KAK3758881.1"/>
    <property type="molecule type" value="Genomic_DNA"/>
</dbReference>
<organism evidence="1 2">
    <name type="scientific">Elysia crispata</name>
    <name type="common">lettuce slug</name>
    <dbReference type="NCBI Taxonomy" id="231223"/>
    <lineage>
        <taxon>Eukaryota</taxon>
        <taxon>Metazoa</taxon>
        <taxon>Spiralia</taxon>
        <taxon>Lophotrochozoa</taxon>
        <taxon>Mollusca</taxon>
        <taxon>Gastropoda</taxon>
        <taxon>Heterobranchia</taxon>
        <taxon>Euthyneura</taxon>
        <taxon>Panpulmonata</taxon>
        <taxon>Sacoglossa</taxon>
        <taxon>Placobranchoidea</taxon>
        <taxon>Plakobranchidae</taxon>
        <taxon>Elysia</taxon>
    </lineage>
</organism>
<dbReference type="AlphaFoldDB" id="A0AAE1D688"/>
<dbReference type="Proteomes" id="UP001283361">
    <property type="component" value="Unassembled WGS sequence"/>
</dbReference>
<keyword evidence="2" id="KW-1185">Reference proteome</keyword>
<accession>A0AAE1D688</accession>